<evidence type="ECO:0000313" key="1">
    <source>
        <dbReference type="EMBL" id="JAH38143.1"/>
    </source>
</evidence>
<proteinExistence type="predicted"/>
<name>A0A0E9SC85_ANGAN</name>
<sequence>MLAGDEIGDCKHK</sequence>
<accession>A0A0E9SC85</accession>
<organism evidence="1">
    <name type="scientific">Anguilla anguilla</name>
    <name type="common">European freshwater eel</name>
    <name type="synonym">Muraena anguilla</name>
    <dbReference type="NCBI Taxonomy" id="7936"/>
    <lineage>
        <taxon>Eukaryota</taxon>
        <taxon>Metazoa</taxon>
        <taxon>Chordata</taxon>
        <taxon>Craniata</taxon>
        <taxon>Vertebrata</taxon>
        <taxon>Euteleostomi</taxon>
        <taxon>Actinopterygii</taxon>
        <taxon>Neopterygii</taxon>
        <taxon>Teleostei</taxon>
        <taxon>Anguilliformes</taxon>
        <taxon>Anguillidae</taxon>
        <taxon>Anguilla</taxon>
    </lineage>
</organism>
<dbReference type="EMBL" id="GBXM01070434">
    <property type="protein sequence ID" value="JAH38143.1"/>
    <property type="molecule type" value="Transcribed_RNA"/>
</dbReference>
<reference evidence="1" key="2">
    <citation type="journal article" date="2015" name="Fish Shellfish Immunol.">
        <title>Early steps in the European eel (Anguilla anguilla)-Vibrio vulnificus interaction in the gills: Role of the RtxA13 toxin.</title>
        <authorList>
            <person name="Callol A."/>
            <person name="Pajuelo D."/>
            <person name="Ebbesson L."/>
            <person name="Teles M."/>
            <person name="MacKenzie S."/>
            <person name="Amaro C."/>
        </authorList>
    </citation>
    <scope>NUCLEOTIDE SEQUENCE</scope>
</reference>
<protein>
    <submittedName>
        <fullName evidence="1">Uncharacterized protein</fullName>
    </submittedName>
</protein>
<reference evidence="1" key="1">
    <citation type="submission" date="2014-11" db="EMBL/GenBank/DDBJ databases">
        <authorList>
            <person name="Amaro Gonzalez C."/>
        </authorList>
    </citation>
    <scope>NUCLEOTIDE SEQUENCE</scope>
</reference>